<evidence type="ECO:0000256" key="2">
    <source>
        <dbReference type="ARBA" id="ARBA00023315"/>
    </source>
</evidence>
<proteinExistence type="inferred from homology"/>
<dbReference type="AlphaFoldDB" id="E0S0S2"/>
<dbReference type="EMBL" id="CP001810">
    <property type="protein sequence ID" value="ADL33397.1"/>
    <property type="molecule type" value="Genomic_DNA"/>
</dbReference>
<dbReference type="PANTHER" id="PTHR43792:SF8">
    <property type="entry name" value="[RIBOSOMAL PROTEIN US5]-ALANINE N-ACETYLTRANSFERASE"/>
    <property type="match status" value="1"/>
</dbReference>
<gene>
    <name evidence="5" type="ordered locus">bpr_I0651</name>
</gene>
<comment type="similarity">
    <text evidence="3">Belongs to the acetyltransferase family. RimJ subfamily.</text>
</comment>
<evidence type="ECO:0000256" key="3">
    <source>
        <dbReference type="ARBA" id="ARBA00038502"/>
    </source>
</evidence>
<evidence type="ECO:0000313" key="5">
    <source>
        <dbReference type="EMBL" id="ADL33397.1"/>
    </source>
</evidence>
<name>E0S0S2_BUTPB</name>
<dbReference type="HOGENOM" id="CLU_013985_3_6_9"/>
<organism evidence="5 6">
    <name type="scientific">Butyrivibrio proteoclasticus (strain ATCC 51982 / DSM 14932 / B316)</name>
    <name type="common">Clostridium proteoclasticum</name>
    <dbReference type="NCBI Taxonomy" id="515622"/>
    <lineage>
        <taxon>Bacteria</taxon>
        <taxon>Bacillati</taxon>
        <taxon>Bacillota</taxon>
        <taxon>Clostridia</taxon>
        <taxon>Lachnospirales</taxon>
        <taxon>Lachnospiraceae</taxon>
        <taxon>Butyrivibrio</taxon>
    </lineage>
</organism>
<dbReference type="SUPFAM" id="SSF55729">
    <property type="entry name" value="Acyl-CoA N-acyltransferases (Nat)"/>
    <property type="match status" value="1"/>
</dbReference>
<dbReference type="RefSeq" id="WP_013280053.1">
    <property type="nucleotide sequence ID" value="NC_014387.1"/>
</dbReference>
<dbReference type="InterPro" id="IPR000182">
    <property type="entry name" value="GNAT_dom"/>
</dbReference>
<dbReference type="GO" id="GO:0016747">
    <property type="term" value="F:acyltransferase activity, transferring groups other than amino-acyl groups"/>
    <property type="evidence" value="ECO:0007669"/>
    <property type="project" value="InterPro"/>
</dbReference>
<dbReference type="Pfam" id="PF13302">
    <property type="entry name" value="Acetyltransf_3"/>
    <property type="match status" value="1"/>
</dbReference>
<keyword evidence="2" id="KW-0012">Acyltransferase</keyword>
<evidence type="ECO:0000256" key="1">
    <source>
        <dbReference type="ARBA" id="ARBA00022679"/>
    </source>
</evidence>
<protein>
    <submittedName>
        <fullName evidence="5">Acetyltransferase GNAT family</fullName>
    </submittedName>
</protein>
<dbReference type="eggNOG" id="COG1670">
    <property type="taxonomic scope" value="Bacteria"/>
</dbReference>
<dbReference type="InterPro" id="IPR016181">
    <property type="entry name" value="Acyl_CoA_acyltransferase"/>
</dbReference>
<evidence type="ECO:0000313" key="6">
    <source>
        <dbReference type="Proteomes" id="UP000001299"/>
    </source>
</evidence>
<dbReference type="InterPro" id="IPR051531">
    <property type="entry name" value="N-acetyltransferase"/>
</dbReference>
<dbReference type="PROSITE" id="PS51186">
    <property type="entry name" value="GNAT"/>
    <property type="match status" value="1"/>
</dbReference>
<dbReference type="KEGG" id="bpb:bpr_I0651"/>
<dbReference type="PANTHER" id="PTHR43792">
    <property type="entry name" value="GNAT FAMILY, PUTATIVE (AFU_ORTHOLOGUE AFUA_3G00765)-RELATED-RELATED"/>
    <property type="match status" value="1"/>
</dbReference>
<sequence>MHILLETDRLKITEMTMDMAMDVHKNSLDEDIRRFVPDEVFETLEDAKETIEFIMSQYNATEGPLIYALITKEEDTNIGYVQLVPIGDGKWEIGYHVAKQYTGKGYATEAVNAFLPVITERVGISEVYGIRLLENKASGRVLEKCGFETFFTGEGPYHDGVYEISKSVWKKAVSGYCLQQGGV</sequence>
<accession>E0S0S2</accession>
<dbReference type="STRING" id="515622.bpr_I0651"/>
<evidence type="ECO:0000259" key="4">
    <source>
        <dbReference type="PROSITE" id="PS51186"/>
    </source>
</evidence>
<dbReference type="Proteomes" id="UP000001299">
    <property type="component" value="Chromosome 1"/>
</dbReference>
<keyword evidence="1 5" id="KW-0808">Transferase</keyword>
<keyword evidence="6" id="KW-1185">Reference proteome</keyword>
<feature type="domain" description="N-acetyltransferase" evidence="4">
    <location>
        <begin position="10"/>
        <end position="169"/>
    </location>
</feature>
<reference evidence="5 6" key="1">
    <citation type="journal article" date="2010" name="PLoS ONE">
        <title>The glycobiome of the rumen bacterium Butyrivibrio proteoclasticus B316(T) highlights adaptation to a polysaccharide-rich environment.</title>
        <authorList>
            <person name="Kelly W.J."/>
            <person name="Leahy S.C."/>
            <person name="Altermann E."/>
            <person name="Yeoman C.J."/>
            <person name="Dunne J.C."/>
            <person name="Kong Z."/>
            <person name="Pacheco D.M."/>
            <person name="Li D."/>
            <person name="Noel S.J."/>
            <person name="Moon C.D."/>
            <person name="Cookson A.L."/>
            <person name="Attwood G.T."/>
        </authorList>
    </citation>
    <scope>NUCLEOTIDE SEQUENCE [LARGE SCALE GENOMIC DNA]</scope>
    <source>
        <strain evidence="6">ATCC 51982 / DSM 14932 / B316</strain>
    </source>
</reference>
<dbReference type="Gene3D" id="3.40.630.30">
    <property type="match status" value="1"/>
</dbReference>